<proteinExistence type="predicted"/>
<evidence type="ECO:0000313" key="1">
    <source>
        <dbReference type="EMBL" id="QOR58573.1"/>
    </source>
</evidence>
<dbReference type="EMBL" id="MT774381">
    <property type="protein sequence ID" value="QOR58573.1"/>
    <property type="molecule type" value="Genomic_DNA"/>
</dbReference>
<keyword evidence="2" id="KW-1185">Reference proteome</keyword>
<dbReference type="RefSeq" id="YP_010110731.1">
    <property type="nucleotide sequence ID" value="NC_055874.1"/>
</dbReference>
<dbReference type="KEGG" id="vg:65129051"/>
<protein>
    <submittedName>
        <fullName evidence="1">Histone-like protein</fullName>
    </submittedName>
</protein>
<dbReference type="Proteomes" id="UP000594037">
    <property type="component" value="Segment"/>
</dbReference>
<organism evidence="1 2">
    <name type="scientific">uncultured phage cr3_1</name>
    <dbReference type="NCBI Taxonomy" id="2772065"/>
    <lineage>
        <taxon>Viruses</taxon>
        <taxon>Duplodnaviria</taxon>
        <taxon>Heunggongvirae</taxon>
        <taxon>Uroviricota</taxon>
        <taxon>Caudoviricetes</taxon>
        <taxon>Crassvirales</taxon>
        <taxon>Intestiviridae</taxon>
        <taxon>Crudevirinae</taxon>
        <taxon>Diorhovirus</taxon>
        <taxon>Diorhovirus intestinalis</taxon>
    </lineage>
</organism>
<dbReference type="GeneID" id="65129051"/>
<sequence>MKPDYKINDYYYMFVNQAKQNIPIYKEKYETAYAILLDCKNRLIENVTELYDLGIKLIDFPIEWGMTKYNSEELLFKKAHKMLKEFEVGPKRLLVLQVVKYCGLLKHCNRHINNYEVAKSTSSLKFKEFKALVNKFYGYGVHKAILDGYAYAYSYGIGDLLISRWTTGKPKMIIDFAATAAKKKQLLAEGKELYDAKKAAWYEARGIKYEVEDYRVYRQDNFYYEIDIVNSKILHKSKQEFKTVEYIDLPLRGKSQEEVSKLCKDREDILNLKVNIAYKLNATLFKYPTDYLKYIRNAEQDKYKRGAHNSKNRQRL</sequence>
<accession>A0A7M1RW01</accession>
<reference evidence="1 2" key="1">
    <citation type="submission" date="2020-07" db="EMBL/GenBank/DDBJ databases">
        <title>Taxonomic proposal: Crassvirales, a new order of highly abundant and diverse bacterial viruses.</title>
        <authorList>
            <person name="Shkoporov A.N."/>
            <person name="Stockdale S.R."/>
            <person name="Guerin E."/>
            <person name="Ross R.P."/>
            <person name="Hill C."/>
        </authorList>
    </citation>
    <scope>NUCLEOTIDE SEQUENCE [LARGE SCALE GENOMIC DNA]</scope>
</reference>
<evidence type="ECO:0000313" key="2">
    <source>
        <dbReference type="Proteomes" id="UP000594037"/>
    </source>
</evidence>
<name>A0A7M1RW01_9CAUD</name>